<accession>A0A7W7XA67</accession>
<reference evidence="2 3" key="1">
    <citation type="submission" date="2020-08" db="EMBL/GenBank/DDBJ databases">
        <title>Genomic Encyclopedia of Type Strains, Phase III (KMG-III): the genomes of soil and plant-associated and newly described type strains.</title>
        <authorList>
            <person name="Whitman W."/>
        </authorList>
    </citation>
    <scope>NUCLEOTIDE SEQUENCE [LARGE SCALE GENOMIC DNA]</scope>
    <source>
        <strain evidence="2 3">SFB5A</strain>
    </source>
</reference>
<dbReference type="SUPFAM" id="SSF46689">
    <property type="entry name" value="Homeodomain-like"/>
    <property type="match status" value="1"/>
</dbReference>
<dbReference type="AlphaFoldDB" id="A0A7W7XA67"/>
<evidence type="ECO:0000259" key="1">
    <source>
        <dbReference type="PROSITE" id="PS50994"/>
    </source>
</evidence>
<dbReference type="Gene3D" id="3.30.420.10">
    <property type="entry name" value="Ribonuclease H-like superfamily/Ribonuclease H"/>
    <property type="match status" value="1"/>
</dbReference>
<dbReference type="PANTHER" id="PTHR35004:SF7">
    <property type="entry name" value="INTEGRASE PROTEIN"/>
    <property type="match status" value="1"/>
</dbReference>
<dbReference type="SUPFAM" id="SSF53098">
    <property type="entry name" value="Ribonuclease H-like"/>
    <property type="match status" value="1"/>
</dbReference>
<dbReference type="Gene3D" id="1.10.10.10">
    <property type="entry name" value="Winged helix-like DNA-binding domain superfamily/Winged helix DNA-binding domain"/>
    <property type="match status" value="1"/>
</dbReference>
<dbReference type="InterPro" id="IPR001584">
    <property type="entry name" value="Integrase_cat-core"/>
</dbReference>
<comment type="caution">
    <text evidence="2">The sequence shown here is derived from an EMBL/GenBank/DDBJ whole genome shotgun (WGS) entry which is preliminary data.</text>
</comment>
<dbReference type="InterPro" id="IPR047656">
    <property type="entry name" value="IS481-like_transpos"/>
</dbReference>
<name>A0A7W7XA67_9ACTN</name>
<dbReference type="InterPro" id="IPR036397">
    <property type="entry name" value="RNaseH_sf"/>
</dbReference>
<evidence type="ECO:0000313" key="2">
    <source>
        <dbReference type="EMBL" id="MBB4981169.1"/>
    </source>
</evidence>
<dbReference type="Proteomes" id="UP000582643">
    <property type="component" value="Unassembled WGS sequence"/>
</dbReference>
<evidence type="ECO:0000313" key="3">
    <source>
        <dbReference type="Proteomes" id="UP000582643"/>
    </source>
</evidence>
<dbReference type="RefSeq" id="WP_221517904.1">
    <property type="nucleotide sequence ID" value="NZ_JACHJY010000002.1"/>
</dbReference>
<dbReference type="InterPro" id="IPR012337">
    <property type="entry name" value="RNaseH-like_sf"/>
</dbReference>
<dbReference type="EMBL" id="JACHJY010000002">
    <property type="protein sequence ID" value="MBB4981169.1"/>
    <property type="molecule type" value="Genomic_DNA"/>
</dbReference>
<dbReference type="GO" id="GO:0015074">
    <property type="term" value="P:DNA integration"/>
    <property type="evidence" value="ECO:0007669"/>
    <property type="project" value="InterPro"/>
</dbReference>
<dbReference type="GO" id="GO:0003676">
    <property type="term" value="F:nucleic acid binding"/>
    <property type="evidence" value="ECO:0007669"/>
    <property type="project" value="InterPro"/>
</dbReference>
<proteinExistence type="predicted"/>
<dbReference type="Pfam" id="PF13683">
    <property type="entry name" value="rve_3"/>
    <property type="match status" value="1"/>
</dbReference>
<organism evidence="2 3">
    <name type="scientific">Streptomyces nymphaeiformis</name>
    <dbReference type="NCBI Taxonomy" id="2663842"/>
    <lineage>
        <taxon>Bacteria</taxon>
        <taxon>Bacillati</taxon>
        <taxon>Actinomycetota</taxon>
        <taxon>Actinomycetes</taxon>
        <taxon>Kitasatosporales</taxon>
        <taxon>Streptomycetaceae</taxon>
        <taxon>Streptomyces</taxon>
    </lineage>
</organism>
<feature type="domain" description="Integrase catalytic" evidence="1">
    <location>
        <begin position="140"/>
        <end position="312"/>
    </location>
</feature>
<sequence length="623" mass="69067">MTQEAEGQQQGDWSTEQRDRAVLEVLDGSPITEVAQGYGVSRQSVYTWKAKYAAGGFEGLREVSRRPRTSPTRLPAEVEALVCEMRRSRPRWGARRIAYEIEQTGAEPAPSRATVHRVLTRNGLVRPQEQQHRRKYKRWQRETPMHLWQLDLVGGIYLADGRECKMLTRIDNHSRFIVVAEVLTVPSGRAVADAFVRAMRIHRVPAEVLTDNGKQFTGRYTRPRSAEVLFERVCRENGIGAKLTKPYSPTTTGKIERWHRTLRRELLDDCGPFASLAAAQAAISEWVQTSNHLRPHQALDMATPASLFRPNPQPEPVRVVPAQRSETVPAPAESAPPALVMTPSAGAVEFDTVVPAGGQVGIIPSVQRIRLGAERAGLRVRIWVDENTVHVLVNGEVVKTVASNLDAEHLHQLKLRGARPAGPPPALPAVDHVGNLPAGHTLELERTADQDGWITLAAQRVKIGPELANRRITVRLDGRLLHAVHNGQLVKTLPSPFAAGEHPRLRGAKLATTQLPPAPAAVTVERKVPNDGVVMVARQRLRVGRAHAGRIVTIYVEDTHFRVTYEGAEISLHARQDQHPVARWKAKFPPPRSNRDCPAAPEPVNNLVSRICQPSPKTSHHNR</sequence>
<keyword evidence="3" id="KW-1185">Reference proteome</keyword>
<dbReference type="InterPro" id="IPR009057">
    <property type="entry name" value="Homeodomain-like_sf"/>
</dbReference>
<protein>
    <submittedName>
        <fullName evidence="2">Transposase InsO family protein</fullName>
    </submittedName>
</protein>
<gene>
    <name evidence="2" type="ORF">GGE06_002077</name>
</gene>
<dbReference type="InterPro" id="IPR036388">
    <property type="entry name" value="WH-like_DNA-bd_sf"/>
</dbReference>
<dbReference type="Pfam" id="PF13565">
    <property type="entry name" value="HTH_32"/>
    <property type="match status" value="1"/>
</dbReference>
<dbReference type="PANTHER" id="PTHR35004">
    <property type="entry name" value="TRANSPOSASE RV3428C-RELATED"/>
    <property type="match status" value="1"/>
</dbReference>
<dbReference type="NCBIfam" id="NF033577">
    <property type="entry name" value="transpos_IS481"/>
    <property type="match status" value="1"/>
</dbReference>
<dbReference type="PROSITE" id="PS50994">
    <property type="entry name" value="INTEGRASE"/>
    <property type="match status" value="1"/>
</dbReference>